<comment type="caution">
    <text evidence="1">The sequence shown here is derived from an EMBL/GenBank/DDBJ whole genome shotgun (WGS) entry which is preliminary data.</text>
</comment>
<evidence type="ECO:0000313" key="1">
    <source>
        <dbReference type="EMBL" id="GEM50105.1"/>
    </source>
</evidence>
<dbReference type="RefSeq" id="WP_146891982.1">
    <property type="nucleotide sequence ID" value="NZ_BJXB01000058.1"/>
</dbReference>
<proteinExistence type="predicted"/>
<dbReference type="EMBL" id="BJXB01000058">
    <property type="protein sequence ID" value="GEM50105.1"/>
    <property type="molecule type" value="Genomic_DNA"/>
</dbReference>
<protein>
    <submittedName>
        <fullName evidence="1">Uncharacterized protein</fullName>
    </submittedName>
</protein>
<sequence length="96" mass="10874">MGRGPSIDPERRLLLEQQAGQFTVEPTLPAEHLPQDPQQLQLSLLLDQQPRMDQVEAPMEEQLGKLLHQERVALRTLLMGRLRVWIEQTLGSGGLT</sequence>
<gene>
    <name evidence="1" type="ORF">DC3_57400</name>
</gene>
<name>A0A511NBA9_DEIC1</name>
<dbReference type="OrthoDB" id="76756at2"/>
<accession>A0A511NBA9</accession>
<organism evidence="1 2">
    <name type="scientific">Deinococcus cellulosilyticus (strain DSM 18568 / NBRC 106333 / KACC 11606 / 5516J-15)</name>
    <dbReference type="NCBI Taxonomy" id="1223518"/>
    <lineage>
        <taxon>Bacteria</taxon>
        <taxon>Thermotogati</taxon>
        <taxon>Deinococcota</taxon>
        <taxon>Deinococci</taxon>
        <taxon>Deinococcales</taxon>
        <taxon>Deinococcaceae</taxon>
        <taxon>Deinococcus</taxon>
    </lineage>
</organism>
<reference evidence="1 2" key="1">
    <citation type="submission" date="2019-07" db="EMBL/GenBank/DDBJ databases">
        <title>Whole genome shotgun sequence of Deinococcus cellulosilyticus NBRC 106333.</title>
        <authorList>
            <person name="Hosoyama A."/>
            <person name="Uohara A."/>
            <person name="Ohji S."/>
            <person name="Ichikawa N."/>
        </authorList>
    </citation>
    <scope>NUCLEOTIDE SEQUENCE [LARGE SCALE GENOMIC DNA]</scope>
    <source>
        <strain evidence="1 2">NBRC 106333</strain>
    </source>
</reference>
<evidence type="ECO:0000313" key="2">
    <source>
        <dbReference type="Proteomes" id="UP000321306"/>
    </source>
</evidence>
<keyword evidence="2" id="KW-1185">Reference proteome</keyword>
<dbReference type="Proteomes" id="UP000321306">
    <property type="component" value="Unassembled WGS sequence"/>
</dbReference>
<dbReference type="AlphaFoldDB" id="A0A511NBA9"/>